<organism evidence="1 2">
    <name type="scientific">Chryseobacterium phosphatilyticum</name>
    <dbReference type="NCBI Taxonomy" id="475075"/>
    <lineage>
        <taxon>Bacteria</taxon>
        <taxon>Pseudomonadati</taxon>
        <taxon>Bacteroidota</taxon>
        <taxon>Flavobacteriia</taxon>
        <taxon>Flavobacteriales</taxon>
        <taxon>Weeksellaceae</taxon>
        <taxon>Chryseobacterium group</taxon>
        <taxon>Chryseobacterium</taxon>
    </lineage>
</organism>
<sequence>MEKKDIKIENWEPNGEINPFLKGTLLLGQGKTFINKKDELYKIKTLAEKIFSPKNSKKIEVIEDSSLLTIRIYNKKGLVGWFSLVEIKRFYEVCQKENLITFRYSWELTSIDLDDPNFIDINFHLL</sequence>
<evidence type="ECO:0000313" key="2">
    <source>
        <dbReference type="Proteomes" id="UP000236594"/>
    </source>
</evidence>
<reference evidence="1 2" key="1">
    <citation type="submission" date="2018-04" db="EMBL/GenBank/DDBJ databases">
        <title>Draft Genome Sequence of Phosphate-Solubilizing Chryseobacterium sp. ISE14 that is a Biocontrol and Plant Growth-Promoting Rhizobacterium Isolated from Cucumber.</title>
        <authorList>
            <person name="Jeong J.-J."/>
            <person name="Sang M.K."/>
            <person name="Choi I.-G."/>
            <person name="Kim K.D."/>
        </authorList>
    </citation>
    <scope>NUCLEOTIDE SEQUENCE [LARGE SCALE GENOMIC DNA]</scope>
    <source>
        <strain evidence="1 2">ISE14</strain>
    </source>
</reference>
<comment type="caution">
    <text evidence="1">The sequence shown here is derived from an EMBL/GenBank/DDBJ whole genome shotgun (WGS) entry which is preliminary data.</text>
</comment>
<gene>
    <name evidence="1" type="ORF">C1631_022810</name>
</gene>
<dbReference type="RefSeq" id="WP_103250287.1">
    <property type="nucleotide sequence ID" value="NZ_PPED02000009.1"/>
</dbReference>
<dbReference type="AlphaFoldDB" id="A0A316WMN8"/>
<dbReference type="Proteomes" id="UP000236594">
    <property type="component" value="Unassembled WGS sequence"/>
</dbReference>
<accession>A0A316WMN8</accession>
<dbReference type="OrthoDB" id="9873089at2"/>
<dbReference type="EMBL" id="PPED02000009">
    <property type="protein sequence ID" value="PWN62399.1"/>
    <property type="molecule type" value="Genomic_DNA"/>
</dbReference>
<proteinExistence type="predicted"/>
<keyword evidence="2" id="KW-1185">Reference proteome</keyword>
<protein>
    <submittedName>
        <fullName evidence="1">Uncharacterized protein</fullName>
    </submittedName>
</protein>
<evidence type="ECO:0000313" key="1">
    <source>
        <dbReference type="EMBL" id="PWN62399.1"/>
    </source>
</evidence>
<name>A0A316WMN8_9FLAO</name>